<comment type="caution">
    <text evidence="1">The sequence shown here is derived from an EMBL/GenBank/DDBJ whole genome shotgun (WGS) entry which is preliminary data.</text>
</comment>
<evidence type="ECO:0000313" key="2">
    <source>
        <dbReference type="Proteomes" id="UP001054837"/>
    </source>
</evidence>
<dbReference type="AlphaFoldDB" id="A0AAV4S4Y7"/>
<reference evidence="1 2" key="1">
    <citation type="submission" date="2021-06" db="EMBL/GenBank/DDBJ databases">
        <title>Caerostris darwini draft genome.</title>
        <authorList>
            <person name="Kono N."/>
            <person name="Arakawa K."/>
        </authorList>
    </citation>
    <scope>NUCLEOTIDE SEQUENCE [LARGE SCALE GENOMIC DNA]</scope>
</reference>
<gene>
    <name evidence="1" type="ORF">CDAR_434011</name>
</gene>
<proteinExistence type="predicted"/>
<organism evidence="1 2">
    <name type="scientific">Caerostris darwini</name>
    <dbReference type="NCBI Taxonomy" id="1538125"/>
    <lineage>
        <taxon>Eukaryota</taxon>
        <taxon>Metazoa</taxon>
        <taxon>Ecdysozoa</taxon>
        <taxon>Arthropoda</taxon>
        <taxon>Chelicerata</taxon>
        <taxon>Arachnida</taxon>
        <taxon>Araneae</taxon>
        <taxon>Araneomorphae</taxon>
        <taxon>Entelegynae</taxon>
        <taxon>Araneoidea</taxon>
        <taxon>Araneidae</taxon>
        <taxon>Caerostris</taxon>
    </lineage>
</organism>
<dbReference type="EMBL" id="BPLQ01007288">
    <property type="protein sequence ID" value="GIY29205.1"/>
    <property type="molecule type" value="Genomic_DNA"/>
</dbReference>
<name>A0AAV4S4Y7_9ARAC</name>
<protein>
    <submittedName>
        <fullName evidence="1">Uncharacterized protein</fullName>
    </submittedName>
</protein>
<dbReference type="Proteomes" id="UP001054837">
    <property type="component" value="Unassembled WGS sequence"/>
</dbReference>
<sequence>MDWQIGKLPQISLFYEMKTLEEWQSLKTYFQKSSYLRNYPLVLLLGRSLMTPGFNRKSFACESLHFASLYPGRYQLTREMSSGRFVLSAGLKIV</sequence>
<keyword evidence="2" id="KW-1185">Reference proteome</keyword>
<accession>A0AAV4S4Y7</accession>
<evidence type="ECO:0000313" key="1">
    <source>
        <dbReference type="EMBL" id="GIY29205.1"/>
    </source>
</evidence>